<reference evidence="1 2" key="1">
    <citation type="submission" date="2020-11" db="EMBL/GenBank/DDBJ databases">
        <title>Genome seq and assembly of Sphingosinicella sp.</title>
        <authorList>
            <person name="Chhetri G."/>
        </authorList>
    </citation>
    <scope>NUCLEOTIDE SEQUENCE [LARGE SCALE GENOMIC DNA]</scope>
    <source>
        <strain evidence="1 2">UDD2</strain>
    </source>
</reference>
<proteinExistence type="predicted"/>
<dbReference type="KEGG" id="sflv:IC614_03235"/>
<accession>A0A7T2LMY3</accession>
<dbReference type="Proteomes" id="UP000594873">
    <property type="component" value="Chromosome"/>
</dbReference>
<name>A0A7T2LMY3_9SPHN</name>
<protein>
    <submittedName>
        <fullName evidence="1">Uncharacterized protein</fullName>
    </submittedName>
</protein>
<dbReference type="EMBL" id="CP065592">
    <property type="protein sequence ID" value="QPQ55627.1"/>
    <property type="molecule type" value="Genomic_DNA"/>
</dbReference>
<evidence type="ECO:0000313" key="1">
    <source>
        <dbReference type="EMBL" id="QPQ55627.1"/>
    </source>
</evidence>
<dbReference type="AlphaFoldDB" id="A0A7T2LMY3"/>
<evidence type="ECO:0000313" key="2">
    <source>
        <dbReference type="Proteomes" id="UP000594873"/>
    </source>
</evidence>
<dbReference type="RefSeq" id="WP_200972299.1">
    <property type="nucleotide sequence ID" value="NZ_CP065592.1"/>
</dbReference>
<gene>
    <name evidence="1" type="ORF">IC614_03235</name>
</gene>
<organism evidence="1 2">
    <name type="scientific">Allosphingosinicella flava</name>
    <dbReference type="NCBI Taxonomy" id="2771430"/>
    <lineage>
        <taxon>Bacteria</taxon>
        <taxon>Pseudomonadati</taxon>
        <taxon>Pseudomonadota</taxon>
        <taxon>Alphaproteobacteria</taxon>
        <taxon>Sphingomonadales</taxon>
        <taxon>Sphingomonadaceae</taxon>
        <taxon>Allosphingosinicella</taxon>
    </lineage>
</organism>
<keyword evidence="2" id="KW-1185">Reference proteome</keyword>
<sequence length="66" mass="7409">MEFLEAPDGRLPALPRPCCQDEYVLLTAARAVLMVFQKPLEEQNLSVPSVAALRLLETALEPYNHE</sequence>